<dbReference type="STRING" id="29540.C481_08206"/>
<evidence type="ECO:0000313" key="1">
    <source>
        <dbReference type="EMBL" id="ELZ02635.1"/>
    </source>
</evidence>
<dbReference type="InterPro" id="IPR010287">
    <property type="entry name" value="DUF892_YciF-like"/>
</dbReference>
<organism evidence="1 2">
    <name type="scientific">Natrialba asiatica (strain ATCC 700177 / DSM 12278 / JCM 9576 / FERM P-10747 / NBRC 102637 / 172P1)</name>
    <dbReference type="NCBI Taxonomy" id="29540"/>
    <lineage>
        <taxon>Archaea</taxon>
        <taxon>Methanobacteriati</taxon>
        <taxon>Methanobacteriota</taxon>
        <taxon>Stenosarchaea group</taxon>
        <taxon>Halobacteria</taxon>
        <taxon>Halobacteriales</taxon>
        <taxon>Natrialbaceae</taxon>
        <taxon>Natrialba</taxon>
    </lineage>
</organism>
<reference evidence="1 2" key="1">
    <citation type="journal article" date="2014" name="PLoS Genet.">
        <title>Phylogenetically driven sequencing of extremely halophilic archaea reveals strategies for static and dynamic osmo-response.</title>
        <authorList>
            <person name="Becker E.A."/>
            <person name="Seitzer P.M."/>
            <person name="Tritt A."/>
            <person name="Larsen D."/>
            <person name="Krusor M."/>
            <person name="Yao A.I."/>
            <person name="Wu D."/>
            <person name="Madern D."/>
            <person name="Eisen J.A."/>
            <person name="Darling A.E."/>
            <person name="Facciotti M.T."/>
        </authorList>
    </citation>
    <scope>NUCLEOTIDE SEQUENCE [LARGE SCALE GENOMIC DNA]</scope>
    <source>
        <strain evidence="1 2">DSM 12278</strain>
    </source>
</reference>
<dbReference type="Proteomes" id="UP000011554">
    <property type="component" value="Unassembled WGS sequence"/>
</dbReference>
<dbReference type="eggNOG" id="arCOG10787">
    <property type="taxonomic scope" value="Archaea"/>
</dbReference>
<dbReference type="OrthoDB" id="302765at2157"/>
<proteinExistence type="predicted"/>
<dbReference type="InterPro" id="IPR012347">
    <property type="entry name" value="Ferritin-like"/>
</dbReference>
<name>M0AVS1_NATA1</name>
<dbReference type="PATRIC" id="fig|29540.5.peg.1670"/>
<dbReference type="Pfam" id="PF05974">
    <property type="entry name" value="DUF892"/>
    <property type="match status" value="1"/>
</dbReference>
<keyword evidence="2" id="KW-1185">Reference proteome</keyword>
<dbReference type="InterPro" id="IPR009078">
    <property type="entry name" value="Ferritin-like_SF"/>
</dbReference>
<dbReference type="PANTHER" id="PTHR30565:SF9">
    <property type="entry name" value="PROTEIN YCIF"/>
    <property type="match status" value="1"/>
</dbReference>
<gene>
    <name evidence="1" type="ORF">C481_08206</name>
</gene>
<comment type="caution">
    <text evidence="1">The sequence shown here is derived from an EMBL/GenBank/DDBJ whole genome shotgun (WGS) entry which is preliminary data.</text>
</comment>
<dbReference type="AlphaFoldDB" id="M0AVS1"/>
<dbReference type="SUPFAM" id="SSF47240">
    <property type="entry name" value="Ferritin-like"/>
    <property type="match status" value="1"/>
</dbReference>
<dbReference type="Gene3D" id="1.20.1260.10">
    <property type="match status" value="1"/>
</dbReference>
<dbReference type="EMBL" id="AOIO01000021">
    <property type="protein sequence ID" value="ELZ02635.1"/>
    <property type="molecule type" value="Genomic_DNA"/>
</dbReference>
<accession>M0AVS1</accession>
<evidence type="ECO:0000313" key="2">
    <source>
        <dbReference type="Proteomes" id="UP000011554"/>
    </source>
</evidence>
<dbReference type="RefSeq" id="WP_006108673.1">
    <property type="nucleotide sequence ID" value="NZ_AOIO01000021.1"/>
</dbReference>
<dbReference type="InterPro" id="IPR047114">
    <property type="entry name" value="YciF"/>
</dbReference>
<protein>
    <submittedName>
        <fullName evidence="1">Uncharacterized protein</fullName>
    </submittedName>
</protein>
<dbReference type="PANTHER" id="PTHR30565">
    <property type="entry name" value="PROTEIN YCIF"/>
    <property type="match status" value="1"/>
</dbReference>
<sequence length="176" mass="19604">MSTHEDDIRNAADLFVYELEAAYDMEIRLVEALADMAETATNDNLRKGFAIHRTETERQVEHLETVFEALGREPTRRENRVVVGLLTERARFDDLAGGRDDALTNSYYLTAATKTELIEIATYEGLLLIAEQAALADDVTDPIERIVGQETKTLRKLRGLAGDSGYEVLRDAVTGA</sequence>